<dbReference type="Gene3D" id="3.10.180.10">
    <property type="entry name" value="2,3-Dihydroxybiphenyl 1,2-Dioxygenase, domain 1"/>
    <property type="match status" value="1"/>
</dbReference>
<dbReference type="SUPFAM" id="SSF54593">
    <property type="entry name" value="Glyoxalase/Bleomycin resistance protein/Dihydroxybiphenyl dioxygenase"/>
    <property type="match status" value="1"/>
</dbReference>
<dbReference type="EMBL" id="LNQL01000001">
    <property type="protein sequence ID" value="KSU50453.1"/>
    <property type="molecule type" value="Genomic_DNA"/>
</dbReference>
<reference evidence="3 6" key="2">
    <citation type="journal article" date="2016" name="Front. Microbiol.">
        <title>Genomic Resource of Rice Seed Associated Bacteria.</title>
        <authorList>
            <person name="Midha S."/>
            <person name="Bansal K."/>
            <person name="Sharma S."/>
            <person name="Kumar N."/>
            <person name="Patil P.P."/>
            <person name="Chaudhry V."/>
            <person name="Patil P.B."/>
        </authorList>
    </citation>
    <scope>NUCLEOTIDE SEQUENCE [LARGE SCALE GENOMIC DNA]</scope>
    <source>
        <strain evidence="3 6">RSA11</strain>
    </source>
</reference>
<gene>
    <name evidence="2" type="ORF">AS033_03475</name>
    <name evidence="3" type="ORF">RSA11_11415</name>
    <name evidence="4" type="ORF">SZL87_03785</name>
</gene>
<comment type="caution">
    <text evidence="2">The sequence shown here is derived from an EMBL/GenBank/DDBJ whole genome shotgun (WGS) entry which is preliminary data.</text>
</comment>
<sequence length="182" mass="21054">MARLPIAGLCELVLEVEDMDRAVGFWNGTLGIPVVEQWAPEDAEPSKEQSKQDGVWATWLYIGGNTRLGLWLKRDFTMEERTVKHLPVSEWDTLYDEGGVHVHCAFYVEKDEFQQALNQLREASITVKLREWDEQETSNQKEHSAYFKDTENNVIELYTKNMDEAYEDFSGPPLRVIREVGN</sequence>
<dbReference type="InterPro" id="IPR037523">
    <property type="entry name" value="VOC_core"/>
</dbReference>
<protein>
    <submittedName>
        <fullName evidence="2">Glyoxalase</fullName>
    </submittedName>
    <submittedName>
        <fullName evidence="4">VOC family protein</fullName>
    </submittedName>
</protein>
<dbReference type="InterPro" id="IPR029068">
    <property type="entry name" value="Glyas_Bleomycin-R_OHBP_Dase"/>
</dbReference>
<dbReference type="GeneID" id="90837333"/>
<dbReference type="InterPro" id="IPR004360">
    <property type="entry name" value="Glyas_Fos-R_dOase_dom"/>
</dbReference>
<evidence type="ECO:0000259" key="1">
    <source>
        <dbReference type="PROSITE" id="PS51819"/>
    </source>
</evidence>
<dbReference type="Pfam" id="PF00903">
    <property type="entry name" value="Glyoxalase"/>
    <property type="match status" value="1"/>
</dbReference>
<dbReference type="PROSITE" id="PS51819">
    <property type="entry name" value="VOC"/>
    <property type="match status" value="1"/>
</dbReference>
<evidence type="ECO:0000313" key="2">
    <source>
        <dbReference type="EMBL" id="KSU50453.1"/>
    </source>
</evidence>
<evidence type="ECO:0000313" key="5">
    <source>
        <dbReference type="Proteomes" id="UP000053797"/>
    </source>
</evidence>
<reference evidence="2 5" key="1">
    <citation type="journal article" date="2015" name="Int. J. Syst. Evol. Microbiol.">
        <title>Exiguobacterium enclense sp. nov., isolated from sediment.</title>
        <authorList>
            <person name="Dastager S.G."/>
            <person name="Mawlankar R."/>
            <person name="Sonalkar V.V."/>
            <person name="Thorat M.N."/>
            <person name="Mual P."/>
            <person name="Verma A."/>
            <person name="Krishnamurthi S."/>
            <person name="Tang S.K."/>
            <person name="Li W.J."/>
        </authorList>
    </citation>
    <scope>NUCLEOTIDE SEQUENCE [LARGE SCALE GENOMIC DNA]</scope>
    <source>
        <strain evidence="2 5">NIO-1109</strain>
    </source>
</reference>
<dbReference type="EMBL" id="JBAWKY010000001">
    <property type="protein sequence ID" value="MEI4461547.1"/>
    <property type="molecule type" value="Genomic_DNA"/>
</dbReference>
<evidence type="ECO:0000313" key="4">
    <source>
        <dbReference type="EMBL" id="MEI4461547.1"/>
    </source>
</evidence>
<dbReference type="Proteomes" id="UP000072605">
    <property type="component" value="Unassembled WGS sequence"/>
</dbReference>
<dbReference type="Proteomes" id="UP001387110">
    <property type="component" value="Unassembled WGS sequence"/>
</dbReference>
<name>A0A0V8GJJ7_9BACL</name>
<dbReference type="CDD" id="cd06587">
    <property type="entry name" value="VOC"/>
    <property type="match status" value="1"/>
</dbReference>
<evidence type="ECO:0000313" key="7">
    <source>
        <dbReference type="Proteomes" id="UP001387110"/>
    </source>
</evidence>
<dbReference type="InterPro" id="IPR050383">
    <property type="entry name" value="GlyoxalaseI/FosfomycinResist"/>
</dbReference>
<evidence type="ECO:0000313" key="3">
    <source>
        <dbReference type="EMBL" id="KTR26307.1"/>
    </source>
</evidence>
<keyword evidence="7" id="KW-1185">Reference proteome</keyword>
<dbReference type="PANTHER" id="PTHR21366">
    <property type="entry name" value="GLYOXALASE FAMILY PROTEIN"/>
    <property type="match status" value="1"/>
</dbReference>
<feature type="domain" description="VOC" evidence="1">
    <location>
        <begin position="8"/>
        <end position="160"/>
    </location>
</feature>
<reference evidence="4 7" key="3">
    <citation type="submission" date="2023-12" db="EMBL/GenBank/DDBJ databases">
        <authorList>
            <person name="Easwaran N."/>
            <person name="Lazarus H.P.S."/>
        </authorList>
    </citation>
    <scope>NUCLEOTIDE SEQUENCE [LARGE SCALE GENOMIC DNA]</scope>
    <source>
        <strain evidence="4 7">VIT-2023</strain>
    </source>
</reference>
<dbReference type="RefSeq" id="WP_023468914.1">
    <property type="nucleotide sequence ID" value="NZ_FMYN01000001.1"/>
</dbReference>
<dbReference type="AlphaFoldDB" id="A0A0V8GJJ7"/>
<dbReference type="PANTHER" id="PTHR21366:SF22">
    <property type="entry name" value="VOC DOMAIN-CONTAINING PROTEIN"/>
    <property type="match status" value="1"/>
</dbReference>
<proteinExistence type="predicted"/>
<dbReference type="OrthoDB" id="9785698at2"/>
<evidence type="ECO:0000313" key="6">
    <source>
        <dbReference type="Proteomes" id="UP000072605"/>
    </source>
</evidence>
<dbReference type="EMBL" id="LDQV01000025">
    <property type="protein sequence ID" value="KTR26307.1"/>
    <property type="molecule type" value="Genomic_DNA"/>
</dbReference>
<accession>A0A0V8GJJ7</accession>
<organism evidence="2 5">
    <name type="scientific">Exiguobacterium indicum</name>
    <dbReference type="NCBI Taxonomy" id="296995"/>
    <lineage>
        <taxon>Bacteria</taxon>
        <taxon>Bacillati</taxon>
        <taxon>Bacillota</taxon>
        <taxon>Bacilli</taxon>
        <taxon>Bacillales</taxon>
        <taxon>Bacillales Family XII. Incertae Sedis</taxon>
        <taxon>Exiguobacterium</taxon>
    </lineage>
</organism>
<dbReference type="Proteomes" id="UP000053797">
    <property type="component" value="Unassembled WGS sequence"/>
</dbReference>